<gene>
    <name evidence="3" type="ORF">CEE37_01320</name>
</gene>
<comment type="caution">
    <text evidence="3">The sequence shown here is derived from an EMBL/GenBank/DDBJ whole genome shotgun (WGS) entry which is preliminary data.</text>
</comment>
<dbReference type="Gene3D" id="2.60.40.10">
    <property type="entry name" value="Immunoglobulins"/>
    <property type="match status" value="1"/>
</dbReference>
<dbReference type="SUPFAM" id="SSF52129">
    <property type="entry name" value="Caspase-like"/>
    <property type="match status" value="1"/>
</dbReference>
<dbReference type="Pfam" id="PF01364">
    <property type="entry name" value="Peptidase_C25"/>
    <property type="match status" value="1"/>
</dbReference>
<dbReference type="InterPro" id="IPR013783">
    <property type="entry name" value="Ig-like_fold"/>
</dbReference>
<dbReference type="InterPro" id="IPR001769">
    <property type="entry name" value="Gingipain"/>
</dbReference>
<dbReference type="InterPro" id="IPR029030">
    <property type="entry name" value="Caspase-like_dom_sf"/>
</dbReference>
<dbReference type="Proteomes" id="UP000319619">
    <property type="component" value="Unassembled WGS sequence"/>
</dbReference>
<dbReference type="GO" id="GO:0008234">
    <property type="term" value="F:cysteine-type peptidase activity"/>
    <property type="evidence" value="ECO:0007669"/>
    <property type="project" value="InterPro"/>
</dbReference>
<dbReference type="InterPro" id="IPR026444">
    <property type="entry name" value="Secre_tail"/>
</dbReference>
<dbReference type="Gene3D" id="3.40.50.10390">
    <property type="entry name" value="Gingipain r, domain 1"/>
    <property type="match status" value="1"/>
</dbReference>
<evidence type="ECO:0000313" key="3">
    <source>
        <dbReference type="EMBL" id="TKJ42349.1"/>
    </source>
</evidence>
<sequence>MKAQNTEGEAILKMGKMPRLPDGNGFMVPGYSIILPGHSNDLKVKVVDVKTAIFPLNHPPCKIKEDETLTAGKPGSMSIYSRNEDDRKIGRIKGAINSSRWVSHSDLGQVNHIPISVLKVAPVRWQERASEVKYLTSLAVKIDFPSRPNKGQKRVTLPKSLRSLSADLPLPVFSNPPNNPPQISSSTNQERLKIFISQEGICHLESADLASWGVSLSGEDPRTIRLENKGQELPIYVYGEADGRFDENDYIEFWGEGLHSTYIDQNPEIYSDLYTDVNVYWLSWGGPLGARLVEESGEVVEVNELNMFRATSYPYFLHKEDNVYYNRLSQVDPDSLKEHWYYDGGVSASETRDYNVFLPYPDQNSLVNTSVRVSLQGLTYPDAYGQGGQHHAYVSLQDQNSAALEAGSSGASWWLGQTGVILDAQGDQGINPSELIHGNNQLSIFVPVDTEAGPNDTILLNWFQITYHRLYQAHADFIFFSPPEAAMDTLVDFRIEGFNSPQISIFKLGQSKIINAEVIPYQVNDETYYKLHFQDRPYGFRDYIAFTPAARLLPDSTQFDEGSDISTQLTTGAPVELLVIANRDFENHPGLLEYIGRKILLVGRTDLVFIDDVFDEFSDGIYSPQAIKDLLLFLPTTPKYLTLVGDGSYDTRNTYGYGGNLMPAHYIQTKAYGAVASDYWYSLLTDDLMPDLAVGRISARTEEELTDFLDKLEKYETDPESGAWHSTHLFVSGTGGVAGTSFLSMSQDVISRLETDVMVERLATDPVTSPFYGGTGDLIELFDKGALVVDYNGHGAGAVWSDNSLFRLENLPMLSNQGKYPFVTNFTCFIGAFDAPQQNLILGEEFIFEPQKGAIGVLGSTGLGWFINGGWLQEELVNLLYDNPDLSLGELINAAKIAYYAYYGLGGSEESFDTMHLMNLLGDPSLFLAFADVPAIVPEITPEFVSYGDSVEIHLDGNYGDYQGKLRIYDEYNYPALQYSLPFEVPLIPSVSGMDASFILPALGDSVSLSGGTYRFSFWETSGEESNRLAAPLYLLSAYSGSTVVDSLNPNPNPVYASDEFRIEAKLLDAQGIDTAWVHVLIETNEGIFIAEDDLGLAPASMANWYQSEAVIDSSFYGYNVQDRVVLQVHAVDAESDTTLSDEVIFYILDSRPDPEWVAGSLTTGMRETLAVLLVEVENLGQSSIDSVDVAFYYEGVLPAIGSAVIYDLDAGMITEAYIPSDFSQPGSYDIEVEVNGEGWIDDANPTDPYAASLIADHFTITSAIGTGDTLSIDDTFHAYIPPGGITNPQGVIVFRQLDDLVIPSMQNGLSFVLQDTLGYFEGMGFEFDLLGGAEIIADSLKLIIDIDQEYDSLLTSNDLAIHVQRSGQPYWQLLAGEVQTVSYPPNPSYRVTANHNSVGYFTLLLNQDHQGPVVEISVEGQIYTDGGYVPSQPKISALVQDPSGVNSDLGTYWITVDGAAVDSNLVSVATDNSGQVMTLSINPVFNVGSHSVSVWAEDFSGNQGSASIQFEVMGEFRLDFIGNYPNPFKDKTYFAYRLTEQTTEPVAIRIYTVSGRLIRTLYSSSPDEINYSEIYWDGRDDDGSNIANGVYFYKITAKRGDQEIERTMKMAKLR</sequence>
<dbReference type="EMBL" id="NJBN01000001">
    <property type="protein sequence ID" value="TKJ42349.1"/>
    <property type="molecule type" value="Genomic_DNA"/>
</dbReference>
<dbReference type="Gene3D" id="3.40.50.1460">
    <property type="match status" value="1"/>
</dbReference>
<evidence type="ECO:0000256" key="1">
    <source>
        <dbReference type="ARBA" id="ARBA00022729"/>
    </source>
</evidence>
<name>A0A532V580_UNCL8</name>
<accession>A0A532V580</accession>
<dbReference type="InterPro" id="IPR029031">
    <property type="entry name" value="Gingipain_N_sf"/>
</dbReference>
<keyword evidence="1" id="KW-0732">Signal</keyword>
<dbReference type="GO" id="GO:0006508">
    <property type="term" value="P:proteolysis"/>
    <property type="evidence" value="ECO:0007669"/>
    <property type="project" value="InterPro"/>
</dbReference>
<dbReference type="NCBIfam" id="TIGR04183">
    <property type="entry name" value="Por_Secre_tail"/>
    <property type="match status" value="1"/>
</dbReference>
<proteinExistence type="predicted"/>
<reference evidence="3 4" key="1">
    <citation type="submission" date="2017-06" db="EMBL/GenBank/DDBJ databases">
        <title>Novel microbial phyla capable of carbon fixation and sulfur reduction in deep-sea sediments.</title>
        <authorList>
            <person name="Huang J."/>
            <person name="Baker B."/>
            <person name="Wang Y."/>
        </authorList>
    </citation>
    <scope>NUCLEOTIDE SEQUENCE [LARGE SCALE GENOMIC DNA]</scope>
    <source>
        <strain evidence="3">B3_LCP</strain>
    </source>
</reference>
<dbReference type="Gene3D" id="2.60.40.4070">
    <property type="match status" value="1"/>
</dbReference>
<evidence type="ECO:0000313" key="4">
    <source>
        <dbReference type="Proteomes" id="UP000319619"/>
    </source>
</evidence>
<organism evidence="3 4">
    <name type="scientific">candidate division LCP-89 bacterium B3_LCP</name>
    <dbReference type="NCBI Taxonomy" id="2012998"/>
    <lineage>
        <taxon>Bacteria</taxon>
        <taxon>Pseudomonadati</taxon>
        <taxon>Bacteria division LCP-89</taxon>
    </lineage>
</organism>
<protein>
    <recommendedName>
        <fullName evidence="2">Gingipain domain-containing protein</fullName>
    </recommendedName>
</protein>
<feature type="domain" description="Gingipain" evidence="2">
    <location>
        <begin position="604"/>
        <end position="926"/>
    </location>
</feature>
<evidence type="ECO:0000259" key="2">
    <source>
        <dbReference type="Pfam" id="PF01364"/>
    </source>
</evidence>